<dbReference type="GO" id="GO:0051287">
    <property type="term" value="F:NAD binding"/>
    <property type="evidence" value="ECO:0007669"/>
    <property type="project" value="InterPro"/>
</dbReference>
<dbReference type="Pfam" id="PF02826">
    <property type="entry name" value="2-Hacid_dh_C"/>
    <property type="match status" value="1"/>
</dbReference>
<dbReference type="InterPro" id="IPR036291">
    <property type="entry name" value="NAD(P)-bd_dom_sf"/>
</dbReference>
<dbReference type="InterPro" id="IPR006140">
    <property type="entry name" value="D-isomer_DH_NAD-bd"/>
</dbReference>
<sequence length="288" mass="31147">MEWSDKKILVLGGDLRLLYLADVLKDVFHQVGTYALDGAEQLSGIERFDSLESAMQWADITVTPVPFTKDGTHLLTKDDTVIVLSDFSNQLRENTILFGGNIASSVLEAAQTKNVLCYDFMKMEEIAVENAITTAEGAIAEAITLSTQNMNQENCLVLGYGRCAKAIAKRLQGLDAKVTIGARKETARENAKAQGYQGISLEDIPELISTQQFIFNTIPAMVLDAEIIDKVNPDAVIIDIASAPGGTDFEACKKNGITAKLSLGIPGRYSPKTSARILLSGIVTSLEN</sequence>
<dbReference type="OrthoDB" id="8840764at2"/>
<dbReference type="AlphaFoldDB" id="A0A0X1U831"/>
<evidence type="ECO:0000313" key="3">
    <source>
        <dbReference type="EMBL" id="AMJ41110.1"/>
    </source>
</evidence>
<dbReference type="EMBL" id="FQUA01000004">
    <property type="protein sequence ID" value="SHE63760.1"/>
    <property type="molecule type" value="Genomic_DNA"/>
</dbReference>
<feature type="domain" description="D-isomer specific 2-hydroxyacid dehydrogenase NAD-binding" evidence="1">
    <location>
        <begin position="142"/>
        <end position="241"/>
    </location>
</feature>
<dbReference type="EC" id="1.3.1.-" evidence="3"/>
<evidence type="ECO:0000259" key="2">
    <source>
        <dbReference type="Pfam" id="PF16924"/>
    </source>
</evidence>
<reference evidence="6" key="3">
    <citation type="submission" date="2016-11" db="EMBL/GenBank/DDBJ databases">
        <authorList>
            <person name="Jaros S."/>
            <person name="Januszkiewicz K."/>
            <person name="Wedrychowicz H."/>
        </authorList>
    </citation>
    <scope>NUCLEOTIDE SEQUENCE [LARGE SCALE GENOMIC DNA]</scope>
    <source>
        <strain evidence="6">DSM 1682</strain>
    </source>
</reference>
<dbReference type="InterPro" id="IPR031629">
    <property type="entry name" value="DpaA_N"/>
</dbReference>
<dbReference type="NCBIfam" id="NF006162">
    <property type="entry name" value="PRK08306.1"/>
    <property type="match status" value="1"/>
</dbReference>
<dbReference type="Proteomes" id="UP000184204">
    <property type="component" value="Unassembled WGS sequence"/>
</dbReference>
<dbReference type="EMBL" id="CP014223">
    <property type="protein sequence ID" value="AMJ41110.1"/>
    <property type="molecule type" value="Genomic_DNA"/>
</dbReference>
<organism evidence="4 6">
    <name type="scientific">Anaerotignum propionicum DSM 1682</name>
    <dbReference type="NCBI Taxonomy" id="991789"/>
    <lineage>
        <taxon>Bacteria</taxon>
        <taxon>Bacillati</taxon>
        <taxon>Bacillota</taxon>
        <taxon>Clostridia</taxon>
        <taxon>Lachnospirales</taxon>
        <taxon>Anaerotignaceae</taxon>
        <taxon>Anaerotignum</taxon>
    </lineage>
</organism>
<evidence type="ECO:0000313" key="5">
    <source>
        <dbReference type="Proteomes" id="UP000068026"/>
    </source>
</evidence>
<accession>A0A0X1U831</accession>
<keyword evidence="5" id="KW-1185">Reference proteome</keyword>
<dbReference type="RefSeq" id="WP_066049776.1">
    <property type="nucleotide sequence ID" value="NZ_CP014223.1"/>
</dbReference>
<dbReference type="KEGG" id="cpro:CPRO_15170"/>
<name>A0A0X1U831_ANAPI</name>
<proteinExistence type="predicted"/>
<gene>
    <name evidence="3" type="primary">dpaA</name>
    <name evidence="3" type="ORF">CPRO_15170</name>
    <name evidence="4" type="ORF">SAMN02745151_01327</name>
</gene>
<dbReference type="Gene3D" id="3.40.50.720">
    <property type="entry name" value="NAD(P)-binding Rossmann-like Domain"/>
    <property type="match status" value="1"/>
</dbReference>
<evidence type="ECO:0000313" key="6">
    <source>
        <dbReference type="Proteomes" id="UP000184204"/>
    </source>
</evidence>
<protein>
    <submittedName>
        <fullName evidence="4">Dipicolinate synthase subunit A</fullName>
        <ecNumber evidence="3">1.3.1.-</ecNumber>
    </submittedName>
</protein>
<keyword evidence="3" id="KW-0560">Oxidoreductase</keyword>
<reference evidence="3 5" key="1">
    <citation type="journal article" date="2016" name="Genome Announc.">
        <title>Complete Genome Sequence of the Amino Acid-Fermenting Clostridium propionicum X2 (DSM 1682).</title>
        <authorList>
            <person name="Poehlein A."/>
            <person name="Schlien K."/>
            <person name="Chowdhury N.P."/>
            <person name="Gottschalk G."/>
            <person name="Buckel W."/>
            <person name="Daniel R."/>
        </authorList>
    </citation>
    <scope>NUCLEOTIDE SEQUENCE [LARGE SCALE GENOMIC DNA]</scope>
    <source>
        <strain evidence="3 5">X2</strain>
    </source>
</reference>
<reference evidence="5" key="2">
    <citation type="submission" date="2016-01" db="EMBL/GenBank/DDBJ databases">
        <authorList>
            <person name="Poehlein A."/>
            <person name="Schlien K."/>
            <person name="Gottschalk G."/>
            <person name="Buckel W."/>
            <person name="Daniel R."/>
        </authorList>
    </citation>
    <scope>NUCLEOTIDE SEQUENCE [LARGE SCALE GENOMIC DNA]</scope>
    <source>
        <strain evidence="5">X2</strain>
    </source>
</reference>
<evidence type="ECO:0000259" key="1">
    <source>
        <dbReference type="Pfam" id="PF02826"/>
    </source>
</evidence>
<dbReference type="Pfam" id="PF16924">
    <property type="entry name" value="DpaA_N"/>
    <property type="match status" value="1"/>
</dbReference>
<dbReference type="Proteomes" id="UP000068026">
    <property type="component" value="Chromosome"/>
</dbReference>
<dbReference type="GO" id="GO:0016491">
    <property type="term" value="F:oxidoreductase activity"/>
    <property type="evidence" value="ECO:0007669"/>
    <property type="project" value="UniProtKB-KW"/>
</dbReference>
<reference evidence="4" key="4">
    <citation type="submission" date="2016-11" db="EMBL/GenBank/DDBJ databases">
        <authorList>
            <person name="Varghese N."/>
            <person name="Submissions S."/>
        </authorList>
    </citation>
    <scope>NUCLEOTIDE SEQUENCE</scope>
    <source>
        <strain evidence="4">DSM 1682</strain>
    </source>
</reference>
<dbReference type="SUPFAM" id="SSF51735">
    <property type="entry name" value="NAD(P)-binding Rossmann-fold domains"/>
    <property type="match status" value="1"/>
</dbReference>
<evidence type="ECO:0000313" key="4">
    <source>
        <dbReference type="EMBL" id="SHE63760.1"/>
    </source>
</evidence>
<feature type="domain" description="Dipicolinate synthase subunit A N-terminal" evidence="2">
    <location>
        <begin position="7"/>
        <end position="121"/>
    </location>
</feature>